<keyword evidence="1" id="KW-0732">Signal</keyword>
<dbReference type="EMBL" id="CAAHFH010000001">
    <property type="protein sequence ID" value="VGO19847.1"/>
    <property type="molecule type" value="Genomic_DNA"/>
</dbReference>
<feature type="domain" description="3-keto-alpha-glucoside-1,2-lyase/3-keto-2-hydroxy-glucal hydratase" evidence="2">
    <location>
        <begin position="23"/>
        <end position="236"/>
    </location>
</feature>
<keyword evidence="4" id="KW-1185">Reference proteome</keyword>
<reference evidence="3 4" key="1">
    <citation type="submission" date="2019-04" db="EMBL/GenBank/DDBJ databases">
        <authorList>
            <person name="Van Vliet M D."/>
        </authorList>
    </citation>
    <scope>NUCLEOTIDE SEQUENCE [LARGE SCALE GENOMIC DNA]</scope>
    <source>
        <strain evidence="3 4">F21</strain>
    </source>
</reference>
<evidence type="ECO:0000313" key="3">
    <source>
        <dbReference type="EMBL" id="VGO19847.1"/>
    </source>
</evidence>
<name>A0A6C2UK94_9BACT</name>
<gene>
    <name evidence="3" type="ORF">SCARR_01907</name>
</gene>
<dbReference type="Pfam" id="PF06439">
    <property type="entry name" value="3keto-disac_hyd"/>
    <property type="match status" value="1"/>
</dbReference>
<evidence type="ECO:0000313" key="4">
    <source>
        <dbReference type="Proteomes" id="UP000346198"/>
    </source>
</evidence>
<proteinExistence type="predicted"/>
<protein>
    <recommendedName>
        <fullName evidence="2">3-keto-alpha-glucoside-1,2-lyase/3-keto-2-hydroxy-glucal hydratase domain-containing protein</fullName>
    </recommendedName>
</protein>
<dbReference type="GO" id="GO:0016787">
    <property type="term" value="F:hydrolase activity"/>
    <property type="evidence" value="ECO:0007669"/>
    <property type="project" value="InterPro"/>
</dbReference>
<organism evidence="3 4">
    <name type="scientific">Pontiella sulfatireligans</name>
    <dbReference type="NCBI Taxonomy" id="2750658"/>
    <lineage>
        <taxon>Bacteria</taxon>
        <taxon>Pseudomonadati</taxon>
        <taxon>Kiritimatiellota</taxon>
        <taxon>Kiritimatiellia</taxon>
        <taxon>Kiritimatiellales</taxon>
        <taxon>Pontiellaceae</taxon>
        <taxon>Pontiella</taxon>
    </lineage>
</organism>
<dbReference type="InterPro" id="IPR010496">
    <property type="entry name" value="AL/BT2_dom"/>
</dbReference>
<feature type="chain" id="PRO_5025667941" description="3-keto-alpha-glucoside-1,2-lyase/3-keto-2-hydroxy-glucal hydratase domain-containing protein" evidence="1">
    <location>
        <begin position="22"/>
        <end position="241"/>
    </location>
</feature>
<evidence type="ECO:0000259" key="2">
    <source>
        <dbReference type="Pfam" id="PF06439"/>
    </source>
</evidence>
<dbReference type="Proteomes" id="UP000346198">
    <property type="component" value="Unassembled WGS sequence"/>
</dbReference>
<evidence type="ECO:0000256" key="1">
    <source>
        <dbReference type="SAM" id="SignalP"/>
    </source>
</evidence>
<dbReference type="AlphaFoldDB" id="A0A6C2UK94"/>
<dbReference type="Gene3D" id="2.60.120.560">
    <property type="entry name" value="Exo-inulinase, domain 1"/>
    <property type="match status" value="1"/>
</dbReference>
<sequence>MIGKAIFLGCAISAIASQAVAQEWTPLFNGQDLSGWTVKCKTADRSKAYWSVADGEIVVNSMGDKDHNYVWLQHGGEFTDFELRLKFKIYKDSLGNSGIQIRSRYDDEAEWLDGPQFDIHPPNPLRAGLIYDETRDTKRWIHPSLEHGDHNILPSMANPKIKLLYGGEGWNEMVITAKGTQLTCVVNGEVASEYDGHGVLDDAAHQKHNVGMQGRIALQLHNKNELKARFKDIKIRELKPE</sequence>
<accession>A0A6C2UK94</accession>
<dbReference type="RefSeq" id="WP_136061319.1">
    <property type="nucleotide sequence ID" value="NZ_CAAHFH010000001.1"/>
</dbReference>
<feature type="signal peptide" evidence="1">
    <location>
        <begin position="1"/>
        <end position="21"/>
    </location>
</feature>